<keyword evidence="2" id="KW-1185">Reference proteome</keyword>
<evidence type="ECO:0000313" key="2">
    <source>
        <dbReference type="Proteomes" id="UP000091857"/>
    </source>
</evidence>
<comment type="caution">
    <text evidence="1">The sequence shown here is derived from an EMBL/GenBank/DDBJ whole genome shotgun (WGS) entry which is preliminary data.</text>
</comment>
<protein>
    <submittedName>
        <fullName evidence="1">Uncharacterized protein</fullName>
    </submittedName>
</protein>
<reference evidence="2" key="1">
    <citation type="journal article" date="2016" name="Nat. Biotechnol.">
        <title>Sequencing wild and cultivated cassava and related species reveals extensive interspecific hybridization and genetic diversity.</title>
        <authorList>
            <person name="Bredeson J.V."/>
            <person name="Lyons J.B."/>
            <person name="Prochnik S.E."/>
            <person name="Wu G.A."/>
            <person name="Ha C.M."/>
            <person name="Edsinger-Gonzales E."/>
            <person name="Grimwood J."/>
            <person name="Schmutz J."/>
            <person name="Rabbi I.Y."/>
            <person name="Egesi C."/>
            <person name="Nauluvula P."/>
            <person name="Lebot V."/>
            <person name="Ndunguru J."/>
            <person name="Mkamilo G."/>
            <person name="Bart R.S."/>
            <person name="Setter T.L."/>
            <person name="Gleadow R.M."/>
            <person name="Kulakow P."/>
            <person name="Ferguson M.E."/>
            <person name="Rounsley S."/>
            <person name="Rokhsar D.S."/>
        </authorList>
    </citation>
    <scope>NUCLEOTIDE SEQUENCE [LARGE SCALE GENOMIC DNA]</scope>
    <source>
        <strain evidence="2">cv. AM560-2</strain>
    </source>
</reference>
<dbReference type="Proteomes" id="UP000091857">
    <property type="component" value="Chromosome 3"/>
</dbReference>
<gene>
    <name evidence="1" type="ORF">MANES_03G198850v8</name>
</gene>
<name>A0ACB7I3R7_MANES</name>
<accession>A0ACB7I3R7</accession>
<proteinExistence type="predicted"/>
<sequence length="106" mass="12326">MYSFYCFWLDFYFMPLCRRQYRSFVAIPCHGRATMMVSWICFFAFSNYFTGLQYFFFIGCFLRLSCGLSIGGSASALRRYSISAMLTIRDCIPVSGNSHSHSYTID</sequence>
<organism evidence="1 2">
    <name type="scientific">Manihot esculenta</name>
    <name type="common">Cassava</name>
    <name type="synonym">Jatropha manihot</name>
    <dbReference type="NCBI Taxonomy" id="3983"/>
    <lineage>
        <taxon>Eukaryota</taxon>
        <taxon>Viridiplantae</taxon>
        <taxon>Streptophyta</taxon>
        <taxon>Embryophyta</taxon>
        <taxon>Tracheophyta</taxon>
        <taxon>Spermatophyta</taxon>
        <taxon>Magnoliopsida</taxon>
        <taxon>eudicotyledons</taxon>
        <taxon>Gunneridae</taxon>
        <taxon>Pentapetalae</taxon>
        <taxon>rosids</taxon>
        <taxon>fabids</taxon>
        <taxon>Malpighiales</taxon>
        <taxon>Euphorbiaceae</taxon>
        <taxon>Crotonoideae</taxon>
        <taxon>Manihoteae</taxon>
        <taxon>Manihot</taxon>
    </lineage>
</organism>
<evidence type="ECO:0000313" key="1">
    <source>
        <dbReference type="EMBL" id="KAG8658854.1"/>
    </source>
</evidence>
<dbReference type="EMBL" id="CM004389">
    <property type="protein sequence ID" value="KAG8658854.1"/>
    <property type="molecule type" value="Genomic_DNA"/>
</dbReference>